<dbReference type="HOGENOM" id="CLU_025462_0_1_1"/>
<evidence type="ECO:0000313" key="1">
    <source>
        <dbReference type="EMBL" id="EJU05042.1"/>
    </source>
</evidence>
<evidence type="ECO:0000313" key="2">
    <source>
        <dbReference type="Proteomes" id="UP000030653"/>
    </source>
</evidence>
<dbReference type="RefSeq" id="XP_040631936.1">
    <property type="nucleotide sequence ID" value="XM_040774737.1"/>
</dbReference>
<gene>
    <name evidence="1" type="ORF">DACRYDRAFT_47033</name>
</gene>
<reference evidence="1 2" key="1">
    <citation type="journal article" date="2012" name="Science">
        <title>The Paleozoic origin of enzymatic lignin decomposition reconstructed from 31 fungal genomes.</title>
        <authorList>
            <person name="Floudas D."/>
            <person name="Binder M."/>
            <person name="Riley R."/>
            <person name="Barry K."/>
            <person name="Blanchette R.A."/>
            <person name="Henrissat B."/>
            <person name="Martinez A.T."/>
            <person name="Otillar R."/>
            <person name="Spatafora J.W."/>
            <person name="Yadav J.S."/>
            <person name="Aerts A."/>
            <person name="Benoit I."/>
            <person name="Boyd A."/>
            <person name="Carlson A."/>
            <person name="Copeland A."/>
            <person name="Coutinho P.M."/>
            <person name="de Vries R.P."/>
            <person name="Ferreira P."/>
            <person name="Findley K."/>
            <person name="Foster B."/>
            <person name="Gaskell J."/>
            <person name="Glotzer D."/>
            <person name="Gorecki P."/>
            <person name="Heitman J."/>
            <person name="Hesse C."/>
            <person name="Hori C."/>
            <person name="Igarashi K."/>
            <person name="Jurgens J.A."/>
            <person name="Kallen N."/>
            <person name="Kersten P."/>
            <person name="Kohler A."/>
            <person name="Kuees U."/>
            <person name="Kumar T.K.A."/>
            <person name="Kuo A."/>
            <person name="LaButti K."/>
            <person name="Larrondo L.F."/>
            <person name="Lindquist E."/>
            <person name="Ling A."/>
            <person name="Lombard V."/>
            <person name="Lucas S."/>
            <person name="Lundell T."/>
            <person name="Martin R."/>
            <person name="McLaughlin D.J."/>
            <person name="Morgenstern I."/>
            <person name="Morin E."/>
            <person name="Murat C."/>
            <person name="Nagy L.G."/>
            <person name="Nolan M."/>
            <person name="Ohm R.A."/>
            <person name="Patyshakuliyeva A."/>
            <person name="Rokas A."/>
            <person name="Ruiz-Duenas F.J."/>
            <person name="Sabat G."/>
            <person name="Salamov A."/>
            <person name="Samejima M."/>
            <person name="Schmutz J."/>
            <person name="Slot J.C."/>
            <person name="St John F."/>
            <person name="Stenlid J."/>
            <person name="Sun H."/>
            <person name="Sun S."/>
            <person name="Syed K."/>
            <person name="Tsang A."/>
            <person name="Wiebenga A."/>
            <person name="Young D."/>
            <person name="Pisabarro A."/>
            <person name="Eastwood D.C."/>
            <person name="Martin F."/>
            <person name="Cullen D."/>
            <person name="Grigoriev I.V."/>
            <person name="Hibbett D.S."/>
        </authorList>
    </citation>
    <scope>NUCLEOTIDE SEQUENCE [LARGE SCALE GENOMIC DNA]</scope>
    <source>
        <strain evidence="1 2">DJM-731 SS1</strain>
    </source>
</reference>
<dbReference type="EMBL" id="JH795857">
    <property type="protein sequence ID" value="EJU05042.1"/>
    <property type="molecule type" value="Genomic_DNA"/>
</dbReference>
<protein>
    <submittedName>
        <fullName evidence="1">Uncharacterized protein</fullName>
    </submittedName>
</protein>
<dbReference type="Proteomes" id="UP000030653">
    <property type="component" value="Unassembled WGS sequence"/>
</dbReference>
<sequence length="348" mass="40622">LPDPKPLLDFDLKTAKTRNYIYVNKTLRYPYYQTMAHQPMEIENWIEISSDYQWYLSEKKKVIQREGKKVLDSLPENDFACQELLETVLDWMPKRYPTLFDRLLRTEDRISRDGIFNKVTGERFDWKKGEAPSGCDALTILSRLTECDFLMARERPDGHIYFTGGLVAFPGFYLLSEKIDKPMSVVHAPVPQFNDKLLMSVERRRRTLKRMLPSAPFERSSWEIVDDLNLYWHNIALLPKGGKVSVDPSDLYLRIDRQTFRKLPKSKGIIFGVHPLVRKLSTLRDSPLLPALLYKIHTESGRDLMCYKGAEAYEETLGPWLEECVREQVERGLVSGDEKVSDFREYAK</sequence>
<dbReference type="OrthoDB" id="5043642at2759"/>
<dbReference type="GeneID" id="63689799"/>
<name>M5GE33_DACPD</name>
<feature type="non-terminal residue" evidence="1">
    <location>
        <position position="1"/>
    </location>
</feature>
<accession>M5GE33</accession>
<dbReference type="AlphaFoldDB" id="M5GE33"/>
<organism evidence="1 2">
    <name type="scientific">Dacryopinax primogenitus (strain DJM 731)</name>
    <name type="common">Brown rot fungus</name>
    <dbReference type="NCBI Taxonomy" id="1858805"/>
    <lineage>
        <taxon>Eukaryota</taxon>
        <taxon>Fungi</taxon>
        <taxon>Dikarya</taxon>
        <taxon>Basidiomycota</taxon>
        <taxon>Agaricomycotina</taxon>
        <taxon>Dacrymycetes</taxon>
        <taxon>Dacrymycetales</taxon>
        <taxon>Dacrymycetaceae</taxon>
        <taxon>Dacryopinax</taxon>
    </lineage>
</organism>
<dbReference type="InterPro" id="IPR021848">
    <property type="entry name" value="HODM_asu-like"/>
</dbReference>
<proteinExistence type="predicted"/>
<dbReference type="OMA" id="INHWIEI"/>
<dbReference type="STRING" id="1858805.M5GE33"/>
<dbReference type="Pfam" id="PF11927">
    <property type="entry name" value="HODM_asu-like"/>
    <property type="match status" value="1"/>
</dbReference>
<keyword evidence="2" id="KW-1185">Reference proteome</keyword>